<gene>
    <name evidence="5" type="ORF">KIPB_004283</name>
</gene>
<evidence type="ECO:0000259" key="4">
    <source>
        <dbReference type="PROSITE" id="PS51668"/>
    </source>
</evidence>
<dbReference type="AlphaFoldDB" id="A0A9K3GI37"/>
<dbReference type="PANTHER" id="PTHR12818">
    <property type="entry name" value="TRNA (ADENINE(37)-N6)-METHYLTRANSFERASE"/>
    <property type="match status" value="1"/>
</dbReference>
<name>A0A9K3GI37_9EUKA</name>
<dbReference type="InterPro" id="IPR036413">
    <property type="entry name" value="YaeB-like_sf"/>
</dbReference>
<feature type="coiled-coil region" evidence="3">
    <location>
        <begin position="11"/>
        <end position="38"/>
    </location>
</feature>
<dbReference type="InterPro" id="IPR036414">
    <property type="entry name" value="YaeB_N_sf"/>
</dbReference>
<dbReference type="PROSITE" id="PS51668">
    <property type="entry name" value="TSAA_2"/>
    <property type="match status" value="1"/>
</dbReference>
<organism evidence="5 6">
    <name type="scientific">Kipferlia bialata</name>
    <dbReference type="NCBI Taxonomy" id="797122"/>
    <lineage>
        <taxon>Eukaryota</taxon>
        <taxon>Metamonada</taxon>
        <taxon>Carpediemonas-like organisms</taxon>
        <taxon>Kipferlia</taxon>
    </lineage>
</organism>
<dbReference type="InterPro" id="IPR040372">
    <property type="entry name" value="YaeB-like"/>
</dbReference>
<keyword evidence="3" id="KW-0175">Coiled coil</keyword>
<evidence type="ECO:0000256" key="2">
    <source>
        <dbReference type="ARBA" id="ARBA00033753"/>
    </source>
</evidence>
<protein>
    <recommendedName>
        <fullName evidence="4">TsaA-like domain-containing protein</fullName>
    </recommendedName>
</protein>
<dbReference type="Gene3D" id="2.40.30.70">
    <property type="entry name" value="YaeB-like"/>
    <property type="match status" value="1"/>
</dbReference>
<evidence type="ECO:0000313" key="5">
    <source>
        <dbReference type="EMBL" id="GIQ83036.1"/>
    </source>
</evidence>
<evidence type="ECO:0000313" key="6">
    <source>
        <dbReference type="Proteomes" id="UP000265618"/>
    </source>
</evidence>
<dbReference type="SUPFAM" id="SSF118196">
    <property type="entry name" value="YaeB-like"/>
    <property type="match status" value="1"/>
</dbReference>
<dbReference type="Proteomes" id="UP000265618">
    <property type="component" value="Unassembled WGS sequence"/>
</dbReference>
<dbReference type="Pfam" id="PF01980">
    <property type="entry name" value="TrmO_N"/>
    <property type="match status" value="1"/>
</dbReference>
<dbReference type="InterPro" id="IPR023370">
    <property type="entry name" value="TrmO-like_N"/>
</dbReference>
<comment type="similarity">
    <text evidence="2">Belongs to the tRNA methyltransferase O family.</text>
</comment>
<feature type="domain" description="TsaA-like" evidence="4">
    <location>
        <begin position="98"/>
        <end position="231"/>
    </location>
</feature>
<keyword evidence="6" id="KW-1185">Reference proteome</keyword>
<dbReference type="EMBL" id="BDIP01000902">
    <property type="protein sequence ID" value="GIQ83036.1"/>
    <property type="molecule type" value="Genomic_DNA"/>
</dbReference>
<sequence>MPKEDAVNSFLDTYIQQRDACQREIEALEALEAEQMARLKLERRRMQCPSEMATPALLAERLAHELHHNTVRQQQREAATRREVEKGLGEGPIPAVRLFPVAVAEGTFRDRFEAPRQPFLGESAGRVSYIRMLDGNALPDVSPGGYLFVHFQFDRNAHYRARVLPPRRKGRIGMFATRAPFRPNPLGLSLSLVADVDVAHGVITISGADLLDETPIIALQPYTPGFDVPGAQAGWLQQEGQQGSLLPLHYDTYSSGSDAAQPSAGRDPTETDTGVVYTVNTSGPRVHSMCDFLAKSEIGTRVDVWAMIKGGLARNPLKTRTHKEAKSGSKGVLMLGSFKVVYTVDTPSLTVTVVDVVPTVSLANAQHGQKVDAKAETVVQFHEQFGDDTDAEMQ</sequence>
<accession>A0A9K3GI37</accession>
<evidence type="ECO:0000256" key="3">
    <source>
        <dbReference type="SAM" id="Coils"/>
    </source>
</evidence>
<reference evidence="5 6" key="1">
    <citation type="journal article" date="2018" name="PLoS ONE">
        <title>The draft genome of Kipferlia bialata reveals reductive genome evolution in fornicate parasites.</title>
        <authorList>
            <person name="Tanifuji G."/>
            <person name="Takabayashi S."/>
            <person name="Kume K."/>
            <person name="Takagi M."/>
            <person name="Nakayama T."/>
            <person name="Kamikawa R."/>
            <person name="Inagaki Y."/>
            <person name="Hashimoto T."/>
        </authorList>
    </citation>
    <scope>NUCLEOTIDE SEQUENCE [LARGE SCALE GENOMIC DNA]</scope>
    <source>
        <strain evidence="5">NY0173</strain>
    </source>
</reference>
<proteinExistence type="inferred from homology"/>
<keyword evidence="1" id="KW-0949">S-adenosyl-L-methionine</keyword>
<comment type="caution">
    <text evidence="5">The sequence shown here is derived from an EMBL/GenBank/DDBJ whole genome shotgun (WGS) entry which is preliminary data.</text>
</comment>
<evidence type="ECO:0000256" key="1">
    <source>
        <dbReference type="ARBA" id="ARBA00022691"/>
    </source>
</evidence>
<dbReference type="PANTHER" id="PTHR12818:SF0">
    <property type="entry name" value="TRNA (ADENINE(37)-N6)-METHYLTRANSFERASE"/>
    <property type="match status" value="1"/>
</dbReference>
<dbReference type="OrthoDB" id="4882at2759"/>